<evidence type="ECO:0000313" key="9">
    <source>
        <dbReference type="EMBL" id="CAB4954654.1"/>
    </source>
</evidence>
<accession>A0A6J7KLH3</accession>
<evidence type="ECO:0000259" key="7">
    <source>
        <dbReference type="Pfam" id="PF02770"/>
    </source>
</evidence>
<comment type="cofactor">
    <cofactor evidence="1">
        <name>FAD</name>
        <dbReference type="ChEBI" id="CHEBI:57692"/>
    </cofactor>
</comment>
<organism evidence="9">
    <name type="scientific">freshwater metagenome</name>
    <dbReference type="NCBI Taxonomy" id="449393"/>
    <lineage>
        <taxon>unclassified sequences</taxon>
        <taxon>metagenomes</taxon>
        <taxon>ecological metagenomes</taxon>
    </lineage>
</organism>
<dbReference type="FunFam" id="2.40.110.10:FF:000011">
    <property type="entry name" value="Acyl-CoA dehydrogenase FadE34"/>
    <property type="match status" value="1"/>
</dbReference>
<dbReference type="InterPro" id="IPR052161">
    <property type="entry name" value="Mycobact_Acyl-CoA_DH"/>
</dbReference>
<dbReference type="InterPro" id="IPR036250">
    <property type="entry name" value="AcylCo_DH-like_C"/>
</dbReference>
<feature type="domain" description="Acyl-CoA oxidase/dehydrogenase middle" evidence="7">
    <location>
        <begin position="127"/>
        <end position="221"/>
    </location>
</feature>
<dbReference type="GO" id="GO:0050660">
    <property type="term" value="F:flavin adenine dinucleotide binding"/>
    <property type="evidence" value="ECO:0007669"/>
    <property type="project" value="InterPro"/>
</dbReference>
<evidence type="ECO:0000256" key="2">
    <source>
        <dbReference type="ARBA" id="ARBA00009347"/>
    </source>
</evidence>
<keyword evidence="3" id="KW-0285">Flavoprotein</keyword>
<dbReference type="GO" id="GO:0016627">
    <property type="term" value="F:oxidoreductase activity, acting on the CH-CH group of donors"/>
    <property type="evidence" value="ECO:0007669"/>
    <property type="project" value="InterPro"/>
</dbReference>
<dbReference type="Gene3D" id="2.40.110.10">
    <property type="entry name" value="Butyryl-CoA Dehydrogenase, subunit A, domain 2"/>
    <property type="match status" value="1"/>
</dbReference>
<evidence type="ECO:0000256" key="5">
    <source>
        <dbReference type="ARBA" id="ARBA00023002"/>
    </source>
</evidence>
<dbReference type="Pfam" id="PF00441">
    <property type="entry name" value="Acyl-CoA_dh_1"/>
    <property type="match status" value="1"/>
</dbReference>
<feature type="domain" description="Acyl-CoA dehydrogenase/oxidase C-terminal" evidence="6">
    <location>
        <begin position="233"/>
        <end position="373"/>
    </location>
</feature>
<dbReference type="Gene3D" id="1.20.140.10">
    <property type="entry name" value="Butyryl-CoA Dehydrogenase, subunit A, domain 3"/>
    <property type="match status" value="1"/>
</dbReference>
<dbReference type="InterPro" id="IPR013786">
    <property type="entry name" value="AcylCoA_DH/ox_N"/>
</dbReference>
<dbReference type="SUPFAM" id="SSF56645">
    <property type="entry name" value="Acyl-CoA dehydrogenase NM domain-like"/>
    <property type="match status" value="1"/>
</dbReference>
<dbReference type="InterPro" id="IPR009100">
    <property type="entry name" value="AcylCoA_DH/oxidase_NM_dom_sf"/>
</dbReference>
<evidence type="ECO:0000256" key="4">
    <source>
        <dbReference type="ARBA" id="ARBA00022827"/>
    </source>
</evidence>
<reference evidence="9" key="1">
    <citation type="submission" date="2020-05" db="EMBL/GenBank/DDBJ databases">
        <authorList>
            <person name="Chiriac C."/>
            <person name="Salcher M."/>
            <person name="Ghai R."/>
            <person name="Kavagutti S V."/>
        </authorList>
    </citation>
    <scope>NUCLEOTIDE SEQUENCE</scope>
</reference>
<feature type="domain" description="Acyl-CoA dehydrogenase/oxidase N-terminal" evidence="8">
    <location>
        <begin position="9"/>
        <end position="123"/>
    </location>
</feature>
<dbReference type="PANTHER" id="PTHR43292">
    <property type="entry name" value="ACYL-COA DEHYDROGENASE"/>
    <property type="match status" value="1"/>
</dbReference>
<name>A0A6J7KLH3_9ZZZZ</name>
<dbReference type="SUPFAM" id="SSF47203">
    <property type="entry name" value="Acyl-CoA dehydrogenase C-terminal domain-like"/>
    <property type="match status" value="1"/>
</dbReference>
<evidence type="ECO:0000259" key="6">
    <source>
        <dbReference type="Pfam" id="PF00441"/>
    </source>
</evidence>
<keyword evidence="4" id="KW-0274">FAD</keyword>
<dbReference type="AlphaFoldDB" id="A0A6J7KLH3"/>
<dbReference type="InterPro" id="IPR037069">
    <property type="entry name" value="AcylCoA_DH/ox_N_sf"/>
</dbReference>
<comment type="similarity">
    <text evidence="2">Belongs to the acyl-CoA dehydrogenase family.</text>
</comment>
<proteinExistence type="inferred from homology"/>
<dbReference type="InterPro" id="IPR009075">
    <property type="entry name" value="AcylCo_DH/oxidase_C"/>
</dbReference>
<dbReference type="InterPro" id="IPR046373">
    <property type="entry name" value="Acyl-CoA_Oxase/DH_mid-dom_sf"/>
</dbReference>
<evidence type="ECO:0000259" key="8">
    <source>
        <dbReference type="Pfam" id="PF02771"/>
    </source>
</evidence>
<gene>
    <name evidence="9" type="ORF">UFOPK3789_00906</name>
</gene>
<sequence>MDLRYSDVDEAFRARLREWLSSELPKLPVQPARDDWSARRGWDTDWQRRLFDAGYAGINWPKEFGGQGATPSQHLVFLEETTRARAPYVGVNFVGLLHAGPTIITEGTEAQKTDHLSNILRGDEVWCQGFSEPQAGSDLAAVRTKAVLDGDHYIVTGQKIWCSYGQIGDYGELLVRTDPDAPKHKGITWLMLPMDLPGIEIRPLKTVLGSSEFAELFLDEVRVPVSCRIGAENDGWRVTNVTLAFERGTAFVSEMVDALRLIDDLSPYVTDPAYRRELGHLAAEMDGIWALTKRNVTQAARTGVMGPGSMMIKYAYSELRQRLGELSMKVLERDVLAIDAVGEFVEERLRTLALTIAAGTSQIQKNIIGERVLGLPKEPRP</sequence>
<dbReference type="GO" id="GO:0005886">
    <property type="term" value="C:plasma membrane"/>
    <property type="evidence" value="ECO:0007669"/>
    <property type="project" value="TreeGrafter"/>
</dbReference>
<dbReference type="Pfam" id="PF02771">
    <property type="entry name" value="Acyl-CoA_dh_N"/>
    <property type="match status" value="1"/>
</dbReference>
<keyword evidence="5" id="KW-0560">Oxidoreductase</keyword>
<protein>
    <submittedName>
        <fullName evidence="9">Unannotated protein</fullName>
    </submittedName>
</protein>
<evidence type="ECO:0000256" key="3">
    <source>
        <dbReference type="ARBA" id="ARBA00022630"/>
    </source>
</evidence>
<dbReference type="EMBL" id="CAFBNL010000047">
    <property type="protein sequence ID" value="CAB4954654.1"/>
    <property type="molecule type" value="Genomic_DNA"/>
</dbReference>
<dbReference type="InterPro" id="IPR006091">
    <property type="entry name" value="Acyl-CoA_Oxase/DH_mid-dom"/>
</dbReference>
<dbReference type="Pfam" id="PF02770">
    <property type="entry name" value="Acyl-CoA_dh_M"/>
    <property type="match status" value="1"/>
</dbReference>
<dbReference type="Gene3D" id="1.10.540.10">
    <property type="entry name" value="Acyl-CoA dehydrogenase/oxidase, N-terminal domain"/>
    <property type="match status" value="1"/>
</dbReference>
<dbReference type="PANTHER" id="PTHR43292:SF4">
    <property type="entry name" value="ACYL-COA DEHYDROGENASE FADE34"/>
    <property type="match status" value="1"/>
</dbReference>
<evidence type="ECO:0000256" key="1">
    <source>
        <dbReference type="ARBA" id="ARBA00001974"/>
    </source>
</evidence>